<keyword evidence="1" id="KW-0732">Signal</keyword>
<gene>
    <name evidence="2" type="primary">RvY_07276-1</name>
    <name evidence="2" type="synonym">RvY_07276.1</name>
    <name evidence="2" type="ORF">RvY_07276</name>
</gene>
<sequence>MFSLLYVTLSAFVVLTLSVNGLTTSKQAPAASLSSFTPDHIMSMLNVTKGSPEEAMLNKLRAMNASELHTLMNQTMAHLGGNSTSREGRMFGYGGSGDGNISPLLLALLIRDRGYGGGYGGGAGGGSPIFMPAPPPAPAPSPSGGGNDDLAAFAALTLLGLAVISRFPTQG</sequence>
<comment type="caution">
    <text evidence="2">The sequence shown here is derived from an EMBL/GenBank/DDBJ whole genome shotgun (WGS) entry which is preliminary data.</text>
</comment>
<dbReference type="AlphaFoldDB" id="A0A1D1VB14"/>
<dbReference type="Proteomes" id="UP000186922">
    <property type="component" value="Unassembled WGS sequence"/>
</dbReference>
<evidence type="ECO:0000313" key="2">
    <source>
        <dbReference type="EMBL" id="GAU95698.1"/>
    </source>
</evidence>
<evidence type="ECO:0000256" key="1">
    <source>
        <dbReference type="SAM" id="SignalP"/>
    </source>
</evidence>
<feature type="signal peptide" evidence="1">
    <location>
        <begin position="1"/>
        <end position="18"/>
    </location>
</feature>
<feature type="chain" id="PRO_5008898233" evidence="1">
    <location>
        <begin position="19"/>
        <end position="171"/>
    </location>
</feature>
<evidence type="ECO:0000313" key="3">
    <source>
        <dbReference type="Proteomes" id="UP000186922"/>
    </source>
</evidence>
<proteinExistence type="predicted"/>
<reference evidence="2 3" key="1">
    <citation type="journal article" date="2016" name="Nat. Commun.">
        <title>Extremotolerant tardigrade genome and improved radiotolerance of human cultured cells by tardigrade-unique protein.</title>
        <authorList>
            <person name="Hashimoto T."/>
            <person name="Horikawa D.D."/>
            <person name="Saito Y."/>
            <person name="Kuwahara H."/>
            <person name="Kozuka-Hata H."/>
            <person name="Shin-I T."/>
            <person name="Minakuchi Y."/>
            <person name="Ohishi K."/>
            <person name="Motoyama A."/>
            <person name="Aizu T."/>
            <person name="Enomoto A."/>
            <person name="Kondo K."/>
            <person name="Tanaka S."/>
            <person name="Hara Y."/>
            <person name="Koshikawa S."/>
            <person name="Sagara H."/>
            <person name="Miura T."/>
            <person name="Yokobori S."/>
            <person name="Miyagawa K."/>
            <person name="Suzuki Y."/>
            <person name="Kubo T."/>
            <person name="Oyama M."/>
            <person name="Kohara Y."/>
            <person name="Fujiyama A."/>
            <person name="Arakawa K."/>
            <person name="Katayama T."/>
            <person name="Toyoda A."/>
            <person name="Kunieda T."/>
        </authorList>
    </citation>
    <scope>NUCLEOTIDE SEQUENCE [LARGE SCALE GENOMIC DNA]</scope>
    <source>
        <strain evidence="2 3">YOKOZUNA-1</strain>
    </source>
</reference>
<accession>A0A1D1VB14</accession>
<name>A0A1D1VB14_RAMVA</name>
<organism evidence="2 3">
    <name type="scientific">Ramazzottius varieornatus</name>
    <name type="common">Water bear</name>
    <name type="synonym">Tardigrade</name>
    <dbReference type="NCBI Taxonomy" id="947166"/>
    <lineage>
        <taxon>Eukaryota</taxon>
        <taxon>Metazoa</taxon>
        <taxon>Ecdysozoa</taxon>
        <taxon>Tardigrada</taxon>
        <taxon>Eutardigrada</taxon>
        <taxon>Parachela</taxon>
        <taxon>Hypsibioidea</taxon>
        <taxon>Ramazzottiidae</taxon>
        <taxon>Ramazzottius</taxon>
    </lineage>
</organism>
<dbReference type="EMBL" id="BDGG01000003">
    <property type="protein sequence ID" value="GAU95698.1"/>
    <property type="molecule type" value="Genomic_DNA"/>
</dbReference>
<protein>
    <submittedName>
        <fullName evidence="2">Uncharacterized protein</fullName>
    </submittedName>
</protein>
<keyword evidence="3" id="KW-1185">Reference proteome</keyword>